<proteinExistence type="predicted"/>
<accession>A0A841JST7</accession>
<reference evidence="1 2" key="1">
    <citation type="submission" date="2020-08" db="EMBL/GenBank/DDBJ databases">
        <title>Genomic Encyclopedia of Type Strains, Phase IV (KMG-V): Genome sequencing to study the core and pangenomes of soil and plant-associated prokaryotes.</title>
        <authorList>
            <person name="Whitman W."/>
        </authorList>
    </citation>
    <scope>NUCLEOTIDE SEQUENCE [LARGE SCALE GENOMIC DNA]</scope>
    <source>
        <strain evidence="1 2">MP601</strain>
    </source>
</reference>
<protein>
    <submittedName>
        <fullName evidence="1">Uncharacterized protein</fullName>
    </submittedName>
</protein>
<dbReference type="EMBL" id="JACHCA010000022">
    <property type="protein sequence ID" value="MBB6131345.1"/>
    <property type="molecule type" value="Genomic_DNA"/>
</dbReference>
<dbReference type="AlphaFoldDB" id="A0A841JST7"/>
<gene>
    <name evidence="1" type="ORF">HDF22_005496</name>
</gene>
<name>A0A841JST7_9SPHI</name>
<sequence>MSIKKDLFKQIGAYLMATLKDLPLELNLPDLQHFDKQMGQFTNPELSYAIPLPCVLMEYGQFNWKTVGKNQQRGDGYIRFYLYFENYADSFTGSVNQELALQFFEYSEQLNMALNGFSLPGMKSLERVSDNEDTAQDMIITSMVDFGTVIDDIASDYTRNFVMADPDVTVIRVKQTSRPPGTPFTDGFIMP</sequence>
<evidence type="ECO:0000313" key="1">
    <source>
        <dbReference type="EMBL" id="MBB6131345.1"/>
    </source>
</evidence>
<organism evidence="1 2">
    <name type="scientific">Mucilaginibacter lappiensis</name>
    <dbReference type="NCBI Taxonomy" id="354630"/>
    <lineage>
        <taxon>Bacteria</taxon>
        <taxon>Pseudomonadati</taxon>
        <taxon>Bacteroidota</taxon>
        <taxon>Sphingobacteriia</taxon>
        <taxon>Sphingobacteriales</taxon>
        <taxon>Sphingobacteriaceae</taxon>
        <taxon>Mucilaginibacter</taxon>
    </lineage>
</organism>
<dbReference type="RefSeq" id="WP_183589868.1">
    <property type="nucleotide sequence ID" value="NZ_JACHCA010000022.1"/>
</dbReference>
<comment type="caution">
    <text evidence="1">The sequence shown here is derived from an EMBL/GenBank/DDBJ whole genome shotgun (WGS) entry which is preliminary data.</text>
</comment>
<evidence type="ECO:0000313" key="2">
    <source>
        <dbReference type="Proteomes" id="UP000548326"/>
    </source>
</evidence>
<dbReference type="Proteomes" id="UP000548326">
    <property type="component" value="Unassembled WGS sequence"/>
</dbReference>